<accession>A0A9W7FV95</accession>
<protein>
    <submittedName>
        <fullName evidence="2">Uncharacterized protein</fullName>
    </submittedName>
</protein>
<gene>
    <name evidence="2" type="ORF">TrCOL_g13288</name>
</gene>
<feature type="compositionally biased region" description="Basic and acidic residues" evidence="1">
    <location>
        <begin position="167"/>
        <end position="189"/>
    </location>
</feature>
<feature type="compositionally biased region" description="Low complexity" evidence="1">
    <location>
        <begin position="197"/>
        <end position="206"/>
    </location>
</feature>
<feature type="region of interest" description="Disordered" evidence="1">
    <location>
        <begin position="1"/>
        <end position="26"/>
    </location>
</feature>
<evidence type="ECO:0000256" key="1">
    <source>
        <dbReference type="SAM" id="MobiDB-lite"/>
    </source>
</evidence>
<keyword evidence="3" id="KW-1185">Reference proteome</keyword>
<name>A0A9W7FV95_9STRA</name>
<proteinExistence type="predicted"/>
<organism evidence="2 3">
    <name type="scientific">Triparma columacea</name>
    <dbReference type="NCBI Taxonomy" id="722753"/>
    <lineage>
        <taxon>Eukaryota</taxon>
        <taxon>Sar</taxon>
        <taxon>Stramenopiles</taxon>
        <taxon>Ochrophyta</taxon>
        <taxon>Bolidophyceae</taxon>
        <taxon>Parmales</taxon>
        <taxon>Triparmaceae</taxon>
        <taxon>Triparma</taxon>
    </lineage>
</organism>
<feature type="region of interest" description="Disordered" evidence="1">
    <location>
        <begin position="167"/>
        <end position="206"/>
    </location>
</feature>
<dbReference type="EMBL" id="BRYA01000534">
    <property type="protein sequence ID" value="GMI21755.1"/>
    <property type="molecule type" value="Genomic_DNA"/>
</dbReference>
<dbReference type="AlphaFoldDB" id="A0A9W7FV95"/>
<evidence type="ECO:0000313" key="2">
    <source>
        <dbReference type="EMBL" id="GMI21755.1"/>
    </source>
</evidence>
<comment type="caution">
    <text evidence="2">The sequence shown here is derived from an EMBL/GenBank/DDBJ whole genome shotgun (WGS) entry which is preliminary data.</text>
</comment>
<sequence length="206" mass="23339">MSEEGWGIWASVPQSSRGGGLEAETKDGKSLSNFITPEIRDAIIHRDVRAMRIAYLESTKNFISSAENFVPDKDTAKKLLTDQGKGEMQPCKQHMKMLAADLMTTKEVKRPMFCHFTGHYGGKDWFTIIQKAIKEDMIKKKKKKDKVLVFKPAKTIDLLIEKQAKERFERGHNKRVEAARRQRLEEKAGGRKRAPKAARPGCPTGP</sequence>
<dbReference type="Proteomes" id="UP001165065">
    <property type="component" value="Unassembled WGS sequence"/>
</dbReference>
<reference evidence="3" key="1">
    <citation type="journal article" date="2023" name="Commun. Biol.">
        <title>Genome analysis of Parmales, the sister group of diatoms, reveals the evolutionary specialization of diatoms from phago-mixotrophs to photoautotrophs.</title>
        <authorList>
            <person name="Ban H."/>
            <person name="Sato S."/>
            <person name="Yoshikawa S."/>
            <person name="Yamada K."/>
            <person name="Nakamura Y."/>
            <person name="Ichinomiya M."/>
            <person name="Sato N."/>
            <person name="Blanc-Mathieu R."/>
            <person name="Endo H."/>
            <person name="Kuwata A."/>
            <person name="Ogata H."/>
        </authorList>
    </citation>
    <scope>NUCLEOTIDE SEQUENCE [LARGE SCALE GENOMIC DNA]</scope>
</reference>
<evidence type="ECO:0000313" key="3">
    <source>
        <dbReference type="Proteomes" id="UP001165065"/>
    </source>
</evidence>